<comment type="caution">
    <text evidence="2">The sequence shown here is derived from an EMBL/GenBank/DDBJ whole genome shotgun (WGS) entry which is preliminary data.</text>
</comment>
<dbReference type="PANTHER" id="PTHR33164:SF57">
    <property type="entry name" value="MARR-FAMILY TRANSCRIPTIONAL REGULATOR"/>
    <property type="match status" value="1"/>
</dbReference>
<keyword evidence="3" id="KW-1185">Reference proteome</keyword>
<gene>
    <name evidence="2" type="ORF">EV675_3798</name>
</gene>
<evidence type="ECO:0000313" key="3">
    <source>
        <dbReference type="Proteomes" id="UP000292445"/>
    </source>
</evidence>
<keyword evidence="2" id="KW-0238">DNA-binding</keyword>
<dbReference type="SUPFAM" id="SSF46785">
    <property type="entry name" value="Winged helix' DNA-binding domain"/>
    <property type="match status" value="1"/>
</dbReference>
<dbReference type="InterPro" id="IPR036388">
    <property type="entry name" value="WH-like_DNA-bd_sf"/>
</dbReference>
<dbReference type="InterPro" id="IPR000835">
    <property type="entry name" value="HTH_MarR-typ"/>
</dbReference>
<dbReference type="GO" id="GO:0006950">
    <property type="term" value="P:response to stress"/>
    <property type="evidence" value="ECO:0007669"/>
    <property type="project" value="TreeGrafter"/>
</dbReference>
<dbReference type="InterPro" id="IPR036390">
    <property type="entry name" value="WH_DNA-bd_sf"/>
</dbReference>
<dbReference type="Gene3D" id="1.10.10.10">
    <property type="entry name" value="Winged helix-like DNA-binding domain superfamily/Winged helix DNA-binding domain"/>
    <property type="match status" value="1"/>
</dbReference>
<reference evidence="2 3" key="1">
    <citation type="submission" date="2019-02" db="EMBL/GenBank/DDBJ databases">
        <title>Genomic Encyclopedia of Type Strains, Phase IV (KMG-IV): sequencing the most valuable type-strain genomes for metagenomic binning, comparative biology and taxonomic classification.</title>
        <authorList>
            <person name="Goeker M."/>
        </authorList>
    </citation>
    <scope>NUCLEOTIDE SEQUENCE [LARGE SCALE GENOMIC DNA]</scope>
    <source>
        <strain evidence="2 3">K24</strain>
    </source>
</reference>
<protein>
    <submittedName>
        <fullName evidence="2">DNA-binding MarR family transcriptional regulator</fullName>
    </submittedName>
</protein>
<dbReference type="GO" id="GO:0003700">
    <property type="term" value="F:DNA-binding transcription factor activity"/>
    <property type="evidence" value="ECO:0007669"/>
    <property type="project" value="InterPro"/>
</dbReference>
<dbReference type="Proteomes" id="UP000292445">
    <property type="component" value="Unassembled WGS sequence"/>
</dbReference>
<dbReference type="EMBL" id="SGXC01000002">
    <property type="protein sequence ID" value="RZS81179.1"/>
    <property type="molecule type" value="Genomic_DNA"/>
</dbReference>
<proteinExistence type="predicted"/>
<dbReference type="PANTHER" id="PTHR33164">
    <property type="entry name" value="TRANSCRIPTIONAL REGULATOR, MARR FAMILY"/>
    <property type="match status" value="1"/>
</dbReference>
<dbReference type="OrthoDB" id="117723at2"/>
<dbReference type="RefSeq" id="WP_130358750.1">
    <property type="nucleotide sequence ID" value="NZ_SGXC01000002.1"/>
</dbReference>
<name>A0A4Q7NDX9_9BURK</name>
<evidence type="ECO:0000259" key="1">
    <source>
        <dbReference type="PROSITE" id="PS50995"/>
    </source>
</evidence>
<dbReference type="GO" id="GO:0003677">
    <property type="term" value="F:DNA binding"/>
    <property type="evidence" value="ECO:0007669"/>
    <property type="project" value="UniProtKB-KW"/>
</dbReference>
<dbReference type="Pfam" id="PF01047">
    <property type="entry name" value="MarR"/>
    <property type="match status" value="1"/>
</dbReference>
<dbReference type="PROSITE" id="PS50995">
    <property type="entry name" value="HTH_MARR_2"/>
    <property type="match status" value="1"/>
</dbReference>
<organism evidence="2 3">
    <name type="scientific">Pigmentiphaga kullae</name>
    <dbReference type="NCBI Taxonomy" id="151784"/>
    <lineage>
        <taxon>Bacteria</taxon>
        <taxon>Pseudomonadati</taxon>
        <taxon>Pseudomonadota</taxon>
        <taxon>Betaproteobacteria</taxon>
        <taxon>Burkholderiales</taxon>
        <taxon>Alcaligenaceae</taxon>
        <taxon>Pigmentiphaga</taxon>
    </lineage>
</organism>
<dbReference type="SMART" id="SM00347">
    <property type="entry name" value="HTH_MARR"/>
    <property type="match status" value="1"/>
</dbReference>
<dbReference type="PRINTS" id="PR00598">
    <property type="entry name" value="HTHMARR"/>
</dbReference>
<feature type="domain" description="HTH marR-type" evidence="1">
    <location>
        <begin position="8"/>
        <end position="144"/>
    </location>
</feature>
<dbReference type="InterPro" id="IPR039422">
    <property type="entry name" value="MarR/SlyA-like"/>
</dbReference>
<dbReference type="AlphaFoldDB" id="A0A4Q7NDX9"/>
<accession>A0A4Q7NDX9</accession>
<evidence type="ECO:0000313" key="2">
    <source>
        <dbReference type="EMBL" id="RZS81179.1"/>
    </source>
</evidence>
<sequence>MEQDSLDQTFLLGLVGHSARLASSGIRPLFAQRMAGHDLRQAEFAVLSLLDANPGISQKRLADAINVSPPNMAAVLTRLLERGLIRRERQPSDQRMQILLLTPAGTRLYRKAAATALDLDQEATAMLTPAERRELLRLLKKVNEAQAAPQGQGT</sequence>